<dbReference type="Gene3D" id="1.10.287.470">
    <property type="entry name" value="Helix hairpin bin"/>
    <property type="match status" value="1"/>
</dbReference>
<dbReference type="AlphaFoldDB" id="A0A5B0WQ95"/>
<dbReference type="InterPro" id="IPR058625">
    <property type="entry name" value="MdtA-like_BSH"/>
</dbReference>
<evidence type="ECO:0000313" key="8">
    <source>
        <dbReference type="Proteomes" id="UP000323708"/>
    </source>
</evidence>
<dbReference type="GO" id="GO:0015562">
    <property type="term" value="F:efflux transmembrane transporter activity"/>
    <property type="evidence" value="ECO:0007669"/>
    <property type="project" value="TreeGrafter"/>
</dbReference>
<dbReference type="NCBIfam" id="TIGR01730">
    <property type="entry name" value="RND_mfp"/>
    <property type="match status" value="1"/>
</dbReference>
<dbReference type="EMBL" id="VTUX01000011">
    <property type="protein sequence ID" value="KAA1188169.1"/>
    <property type="molecule type" value="Genomic_DNA"/>
</dbReference>
<keyword evidence="3" id="KW-0813">Transport</keyword>
<dbReference type="Gene3D" id="2.40.30.170">
    <property type="match status" value="1"/>
</dbReference>
<accession>A0A5B0WQ95</accession>
<dbReference type="RefSeq" id="WP_149613089.1">
    <property type="nucleotide sequence ID" value="NZ_VTUX01000011.1"/>
</dbReference>
<feature type="coiled-coil region" evidence="4">
    <location>
        <begin position="153"/>
        <end position="180"/>
    </location>
</feature>
<protein>
    <submittedName>
        <fullName evidence="7">Efflux RND transporter periplasmic adaptor subunit</fullName>
    </submittedName>
</protein>
<dbReference type="PANTHER" id="PTHR30469:SF12">
    <property type="entry name" value="MULTIDRUG RESISTANCE PROTEIN MDTA"/>
    <property type="match status" value="1"/>
</dbReference>
<comment type="subcellular location">
    <subcellularLocation>
        <location evidence="1">Cell envelope</location>
    </subcellularLocation>
</comment>
<evidence type="ECO:0000256" key="3">
    <source>
        <dbReference type="ARBA" id="ARBA00022448"/>
    </source>
</evidence>
<name>A0A5B0WQ95_9GAMM</name>
<proteinExistence type="inferred from homology"/>
<feature type="domain" description="Multidrug resistance protein MdtA-like C-terminal permuted SH3" evidence="6">
    <location>
        <begin position="315"/>
        <end position="368"/>
    </location>
</feature>
<evidence type="ECO:0000259" key="6">
    <source>
        <dbReference type="Pfam" id="PF25967"/>
    </source>
</evidence>
<dbReference type="Gene3D" id="2.40.420.20">
    <property type="match status" value="1"/>
</dbReference>
<dbReference type="Pfam" id="PF25917">
    <property type="entry name" value="BSH_RND"/>
    <property type="match status" value="1"/>
</dbReference>
<dbReference type="PANTHER" id="PTHR30469">
    <property type="entry name" value="MULTIDRUG RESISTANCE PROTEIN MDTA"/>
    <property type="match status" value="1"/>
</dbReference>
<dbReference type="Proteomes" id="UP000323708">
    <property type="component" value="Unassembled WGS sequence"/>
</dbReference>
<keyword evidence="8" id="KW-1185">Reference proteome</keyword>
<reference evidence="7 8" key="1">
    <citation type="submission" date="2019-09" db="EMBL/GenBank/DDBJ databases">
        <authorList>
            <person name="Chen X.-Y."/>
        </authorList>
    </citation>
    <scope>NUCLEOTIDE SEQUENCE [LARGE SCALE GENOMIC DNA]</scope>
    <source>
        <strain evidence="7 8">NY5</strain>
    </source>
</reference>
<evidence type="ECO:0000256" key="4">
    <source>
        <dbReference type="SAM" id="Coils"/>
    </source>
</evidence>
<feature type="domain" description="Multidrug resistance protein MdtA-like barrel-sandwich hybrid" evidence="5">
    <location>
        <begin position="68"/>
        <end position="206"/>
    </location>
</feature>
<evidence type="ECO:0000256" key="2">
    <source>
        <dbReference type="ARBA" id="ARBA00009477"/>
    </source>
</evidence>
<evidence type="ECO:0000313" key="7">
    <source>
        <dbReference type="EMBL" id="KAA1188169.1"/>
    </source>
</evidence>
<organism evidence="7 8">
    <name type="scientific">Pseudohalioglobus sediminis</name>
    <dbReference type="NCBI Taxonomy" id="2606449"/>
    <lineage>
        <taxon>Bacteria</taxon>
        <taxon>Pseudomonadati</taxon>
        <taxon>Pseudomonadota</taxon>
        <taxon>Gammaproteobacteria</taxon>
        <taxon>Cellvibrionales</taxon>
        <taxon>Halieaceae</taxon>
        <taxon>Pseudohalioglobus</taxon>
    </lineage>
</organism>
<sequence>MKKQFLVTMLVLAGGFGLALLIANSTPERDVIAMERTLRTVRVMTVAVHDEYLQITSQGSVQPRTQSELIPEVSGRVEWVSSSLVDGGSFSRGDPLLRIDASDYEIALQRATAARDRARVEAEFSGDELARLEKLFAQKLASQSQLDSVRRTAQVAQANLSETSAALAQAERDLARTQLTAPFDGLVRSEQVDVGQFVSRGASIATIYATDYVEVRLPIAADELGYLGLDIAHRGTLAEGDRPEVTVSAQYGNTRLIWSGELVRTEAVIDERSRMIYAVARIRQSEFADTASIPVGLFVQAEIQGRKVENVVRLPRSAMRDSDQVLVVDDDNRLRFRTVSVLRLEHDDVLISAGLEDGERVCVSAIQTVVDGMHVKPLLP</sequence>
<dbReference type="SUPFAM" id="SSF111369">
    <property type="entry name" value="HlyD-like secretion proteins"/>
    <property type="match status" value="1"/>
</dbReference>
<dbReference type="InterPro" id="IPR058627">
    <property type="entry name" value="MdtA-like_C"/>
</dbReference>
<evidence type="ECO:0000259" key="5">
    <source>
        <dbReference type="Pfam" id="PF25917"/>
    </source>
</evidence>
<dbReference type="InterPro" id="IPR006143">
    <property type="entry name" value="RND_pump_MFP"/>
</dbReference>
<gene>
    <name evidence="7" type="ORF">F0M18_19225</name>
</gene>
<dbReference type="Pfam" id="PF25967">
    <property type="entry name" value="RND-MFP_C"/>
    <property type="match status" value="1"/>
</dbReference>
<dbReference type="Gene3D" id="2.40.50.100">
    <property type="match status" value="1"/>
</dbReference>
<comment type="similarity">
    <text evidence="2">Belongs to the membrane fusion protein (MFP) (TC 8.A.1) family.</text>
</comment>
<evidence type="ECO:0000256" key="1">
    <source>
        <dbReference type="ARBA" id="ARBA00004196"/>
    </source>
</evidence>
<comment type="caution">
    <text evidence="7">The sequence shown here is derived from an EMBL/GenBank/DDBJ whole genome shotgun (WGS) entry which is preliminary data.</text>
</comment>
<dbReference type="GO" id="GO:1990281">
    <property type="term" value="C:efflux pump complex"/>
    <property type="evidence" value="ECO:0007669"/>
    <property type="project" value="TreeGrafter"/>
</dbReference>
<keyword evidence="4" id="KW-0175">Coiled coil</keyword>